<evidence type="ECO:0000313" key="2">
    <source>
        <dbReference type="Proteomes" id="UP000030706"/>
    </source>
</evidence>
<reference evidence="1 2" key="1">
    <citation type="journal article" date="2014" name="BMC Genomics">
        <title>Genome sequencing of four Aureobasidium pullulans varieties: biotechnological potential, stress tolerance, and description of new species.</title>
        <authorList>
            <person name="Gostin Ar C."/>
            <person name="Ohm R.A."/>
            <person name="Kogej T."/>
            <person name="Sonjak S."/>
            <person name="Turk M."/>
            <person name="Zajc J."/>
            <person name="Zalar P."/>
            <person name="Grube M."/>
            <person name="Sun H."/>
            <person name="Han J."/>
            <person name="Sharma A."/>
            <person name="Chiniquy J."/>
            <person name="Ngan C.Y."/>
            <person name="Lipzen A."/>
            <person name="Barry K."/>
            <person name="Grigoriev I.V."/>
            <person name="Gunde-Cimerman N."/>
        </authorList>
    </citation>
    <scope>NUCLEOTIDE SEQUENCE [LARGE SCALE GENOMIC DNA]</scope>
    <source>
        <strain evidence="1 2">EXF-150</strain>
    </source>
</reference>
<dbReference type="Proteomes" id="UP000030706">
    <property type="component" value="Unassembled WGS sequence"/>
</dbReference>
<sequence>MLYSSHSTLTSRVYFWLHAGIQDTAWKLDKVKNFPKPKKSKSKRRHSRLNIKNQTRVKHPSPTHHSLHVSCCSVSFTTFLLTPIMYSVARQQNQTKTSAHVILTIYLPISVSADSTSWSKNASRTN</sequence>
<name>A0A074XCH7_AURPU</name>
<proteinExistence type="predicted"/>
<dbReference type="RefSeq" id="XP_029759387.1">
    <property type="nucleotide sequence ID" value="XM_029910104.1"/>
</dbReference>
<dbReference type="HOGENOM" id="CLU_1981223_0_0_1"/>
<evidence type="ECO:0000313" key="1">
    <source>
        <dbReference type="EMBL" id="KEQ83200.1"/>
    </source>
</evidence>
<dbReference type="GeneID" id="40752410"/>
<accession>A0A074XCH7</accession>
<gene>
    <name evidence="1" type="ORF">M438DRAFT_43489</name>
</gene>
<protein>
    <submittedName>
        <fullName evidence="1">Uncharacterized protein</fullName>
    </submittedName>
</protein>
<organism evidence="1 2">
    <name type="scientific">Aureobasidium pullulans EXF-150</name>
    <dbReference type="NCBI Taxonomy" id="1043002"/>
    <lineage>
        <taxon>Eukaryota</taxon>
        <taxon>Fungi</taxon>
        <taxon>Dikarya</taxon>
        <taxon>Ascomycota</taxon>
        <taxon>Pezizomycotina</taxon>
        <taxon>Dothideomycetes</taxon>
        <taxon>Dothideomycetidae</taxon>
        <taxon>Dothideales</taxon>
        <taxon>Saccotheciaceae</taxon>
        <taxon>Aureobasidium</taxon>
    </lineage>
</organism>
<dbReference type="EMBL" id="KL584985">
    <property type="protein sequence ID" value="KEQ83200.1"/>
    <property type="molecule type" value="Genomic_DNA"/>
</dbReference>
<keyword evidence="2" id="KW-1185">Reference proteome</keyword>
<dbReference type="AlphaFoldDB" id="A0A074XCH7"/>